<dbReference type="AlphaFoldDB" id="A0AAV4D553"/>
<reference evidence="2 3" key="1">
    <citation type="journal article" date="2021" name="Elife">
        <title>Chloroplast acquisition without the gene transfer in kleptoplastic sea slugs, Plakobranchus ocellatus.</title>
        <authorList>
            <person name="Maeda T."/>
            <person name="Takahashi S."/>
            <person name="Yoshida T."/>
            <person name="Shimamura S."/>
            <person name="Takaki Y."/>
            <person name="Nagai Y."/>
            <person name="Toyoda A."/>
            <person name="Suzuki Y."/>
            <person name="Arimoto A."/>
            <person name="Ishii H."/>
            <person name="Satoh N."/>
            <person name="Nishiyama T."/>
            <person name="Hasebe M."/>
            <person name="Maruyama T."/>
            <person name="Minagawa J."/>
            <person name="Obokata J."/>
            <person name="Shigenobu S."/>
        </authorList>
    </citation>
    <scope>NUCLEOTIDE SEQUENCE [LARGE SCALE GENOMIC DNA]</scope>
</reference>
<name>A0AAV4D553_9GAST</name>
<gene>
    <name evidence="2" type="ORF">PoB_006583700</name>
</gene>
<evidence type="ECO:0000313" key="3">
    <source>
        <dbReference type="Proteomes" id="UP000735302"/>
    </source>
</evidence>
<protein>
    <submittedName>
        <fullName evidence="2">Uncharacterized protein</fullName>
    </submittedName>
</protein>
<dbReference type="EMBL" id="BLXT01007490">
    <property type="protein sequence ID" value="GFO39332.1"/>
    <property type="molecule type" value="Genomic_DNA"/>
</dbReference>
<keyword evidence="3" id="KW-1185">Reference proteome</keyword>
<evidence type="ECO:0000256" key="1">
    <source>
        <dbReference type="SAM" id="MobiDB-lite"/>
    </source>
</evidence>
<accession>A0AAV4D553</accession>
<comment type="caution">
    <text evidence="2">The sequence shown here is derived from an EMBL/GenBank/DDBJ whole genome shotgun (WGS) entry which is preliminary data.</text>
</comment>
<proteinExistence type="predicted"/>
<sequence>MFVQGQRNTKLTKDEHSNWKDTCGSHSNKEINGKLLDFFGLPNTPLIHTRHKNMDKVQPMRRGGGKAVVGQLLPIKCPRFEFQSGPSQFFIAPL</sequence>
<dbReference type="Proteomes" id="UP000735302">
    <property type="component" value="Unassembled WGS sequence"/>
</dbReference>
<evidence type="ECO:0000313" key="2">
    <source>
        <dbReference type="EMBL" id="GFO39332.1"/>
    </source>
</evidence>
<organism evidence="2 3">
    <name type="scientific">Plakobranchus ocellatus</name>
    <dbReference type="NCBI Taxonomy" id="259542"/>
    <lineage>
        <taxon>Eukaryota</taxon>
        <taxon>Metazoa</taxon>
        <taxon>Spiralia</taxon>
        <taxon>Lophotrochozoa</taxon>
        <taxon>Mollusca</taxon>
        <taxon>Gastropoda</taxon>
        <taxon>Heterobranchia</taxon>
        <taxon>Euthyneura</taxon>
        <taxon>Panpulmonata</taxon>
        <taxon>Sacoglossa</taxon>
        <taxon>Placobranchoidea</taxon>
        <taxon>Plakobranchidae</taxon>
        <taxon>Plakobranchus</taxon>
    </lineage>
</organism>
<feature type="region of interest" description="Disordered" evidence="1">
    <location>
        <begin position="1"/>
        <end position="25"/>
    </location>
</feature>